<comment type="caution">
    <text evidence="1">The sequence shown here is derived from an EMBL/GenBank/DDBJ whole genome shotgun (WGS) entry which is preliminary data.</text>
</comment>
<keyword evidence="2" id="KW-1185">Reference proteome</keyword>
<accession>A0ABQ5IQA2</accession>
<dbReference type="Proteomes" id="UP001151760">
    <property type="component" value="Unassembled WGS sequence"/>
</dbReference>
<dbReference type="EMBL" id="BQNB010020958">
    <property type="protein sequence ID" value="GJU01383.1"/>
    <property type="molecule type" value="Genomic_DNA"/>
</dbReference>
<sequence length="216" mass="24535">MIVGFEESLHGPSDAVYTIPSHSSFSQKILVSFVTEIHTSTIDISLRDLSISNSTAIGDMDNLVKDQTCDNWKSNAINDLTGNMKIVVAYLYGNTVRINGSPIFGCYPYLYGNLDIGTAVEYQKYLLASLGVSALDKPYNSDYQELPQSHQDQVTRSLKSNKELFYEEIVIFDEIWEIASFQVMYEHDGRQEMMQDLKISELKVKRRSLKIKDHKA</sequence>
<evidence type="ECO:0000313" key="2">
    <source>
        <dbReference type="Proteomes" id="UP001151760"/>
    </source>
</evidence>
<reference evidence="1" key="1">
    <citation type="journal article" date="2022" name="Int. J. Mol. Sci.">
        <title>Draft Genome of Tanacetum Coccineum: Genomic Comparison of Closely Related Tanacetum-Family Plants.</title>
        <authorList>
            <person name="Yamashiro T."/>
            <person name="Shiraishi A."/>
            <person name="Nakayama K."/>
            <person name="Satake H."/>
        </authorList>
    </citation>
    <scope>NUCLEOTIDE SEQUENCE</scope>
</reference>
<proteinExistence type="predicted"/>
<organism evidence="1 2">
    <name type="scientific">Tanacetum coccineum</name>
    <dbReference type="NCBI Taxonomy" id="301880"/>
    <lineage>
        <taxon>Eukaryota</taxon>
        <taxon>Viridiplantae</taxon>
        <taxon>Streptophyta</taxon>
        <taxon>Embryophyta</taxon>
        <taxon>Tracheophyta</taxon>
        <taxon>Spermatophyta</taxon>
        <taxon>Magnoliopsida</taxon>
        <taxon>eudicotyledons</taxon>
        <taxon>Gunneridae</taxon>
        <taxon>Pentapetalae</taxon>
        <taxon>asterids</taxon>
        <taxon>campanulids</taxon>
        <taxon>Asterales</taxon>
        <taxon>Asteraceae</taxon>
        <taxon>Asteroideae</taxon>
        <taxon>Anthemideae</taxon>
        <taxon>Anthemidinae</taxon>
        <taxon>Tanacetum</taxon>
    </lineage>
</organism>
<evidence type="ECO:0000313" key="1">
    <source>
        <dbReference type="EMBL" id="GJU01383.1"/>
    </source>
</evidence>
<name>A0ABQ5IQA2_9ASTR</name>
<protein>
    <submittedName>
        <fullName evidence="1">Uncharacterized protein</fullName>
    </submittedName>
</protein>
<gene>
    <name evidence="1" type="ORF">Tco_1111721</name>
</gene>
<reference evidence="1" key="2">
    <citation type="submission" date="2022-01" db="EMBL/GenBank/DDBJ databases">
        <authorList>
            <person name="Yamashiro T."/>
            <person name="Shiraishi A."/>
            <person name="Satake H."/>
            <person name="Nakayama K."/>
        </authorList>
    </citation>
    <scope>NUCLEOTIDE SEQUENCE</scope>
</reference>